<evidence type="ECO:0000256" key="6">
    <source>
        <dbReference type="PIRSR" id="PIRSR001221-2"/>
    </source>
</evidence>
<evidence type="ECO:0000256" key="4">
    <source>
        <dbReference type="ARBA" id="ARBA00022801"/>
    </source>
</evidence>
<feature type="domain" description="Amidase" evidence="7">
    <location>
        <begin position="96"/>
        <end position="546"/>
    </location>
</feature>
<feature type="active site" description="Charge relay system" evidence="5">
    <location>
        <position position="226"/>
    </location>
</feature>
<evidence type="ECO:0000256" key="3">
    <source>
        <dbReference type="ARBA" id="ARBA00012922"/>
    </source>
</evidence>
<evidence type="ECO:0000256" key="5">
    <source>
        <dbReference type="PIRSR" id="PIRSR001221-1"/>
    </source>
</evidence>
<evidence type="ECO:0000259" key="7">
    <source>
        <dbReference type="Pfam" id="PF01425"/>
    </source>
</evidence>
<dbReference type="InterPro" id="IPR020556">
    <property type="entry name" value="Amidase_CS"/>
</dbReference>
<evidence type="ECO:0000313" key="9">
    <source>
        <dbReference type="Proteomes" id="UP001196530"/>
    </source>
</evidence>
<feature type="active site" description="Charge relay system" evidence="5">
    <location>
        <position position="151"/>
    </location>
</feature>
<dbReference type="InterPro" id="IPR023631">
    <property type="entry name" value="Amidase_dom"/>
</dbReference>
<sequence length="559" mass="60915">MTEFTPTYHGNYTSNTEDPALFETFKPKIAAYRAKLEAGILDKYALPKDALPQDPGSDVARVAEKVLTPDELAIVDTPAHQLVKQIASGRLSAVQVFEAFAKTATVAHQATNCAMELFPDEGLKRAQELDDHYRKTGKTVGPLHGLPISLKEHYEFKGRVTHCATVANIESVSQEWCSLVKILLDAGAVFYVRTTEPQSLMHLCSNNNITGKCCNPHNTRLTPGGSSSGEGAIVAMKGSAIGVGSDIGGSIRAPAAFCGVFGLRPTQKRLTMQHCKSNSLGVGEAVVPVLGPLARHAEDLDLFMKVQIGAKPWETDPSIIPLPWRDVSAPASRDIKVAVIYDDGVVKPTPPVLRGLRHAADELKAAGAKVVDWKSFGVEELVTAVNCMYNADGNKGQKAAFAASGEPIFALTKNALSFGKADEPLLALEEHLLVQTREFYRERYLQKMLELDVDYILSPAYSSVAPKLETARYWGYTSLWNILDFPNVVFPTGLKCDPALDAPDTSYKPRNDIEAYEYALYDTAEDFANAPISLQLTGKRWFDEELVKAAGVVHHIISA</sequence>
<feature type="binding site" evidence="6">
    <location>
        <position position="226"/>
    </location>
    <ligand>
        <name>substrate</name>
    </ligand>
</feature>
<feature type="binding site" evidence="6">
    <location>
        <begin position="247"/>
        <end position="250"/>
    </location>
    <ligand>
        <name>substrate</name>
    </ligand>
</feature>
<feature type="active site" description="Acyl-ester intermediate" evidence="5">
    <location>
        <position position="250"/>
    </location>
</feature>
<comment type="similarity">
    <text evidence="2">Belongs to the amidase family.</text>
</comment>
<dbReference type="SUPFAM" id="SSF75304">
    <property type="entry name" value="Amidase signature (AS) enzymes"/>
    <property type="match status" value="1"/>
</dbReference>
<reference evidence="8" key="1">
    <citation type="journal article" date="2021" name="G3 (Bethesda)">
        <title>Genomic diversity, chromosomal rearrangements, and interspecies hybridization in the ogataea polymorpha species complex.</title>
        <authorList>
            <person name="Hanson S.J."/>
            <person name="Cinneide E.O."/>
            <person name="Salzberg L.I."/>
            <person name="Wolfe K.H."/>
            <person name="McGowan J."/>
            <person name="Fitzpatrick D.A."/>
            <person name="Matlin K."/>
        </authorList>
    </citation>
    <scope>NUCLEOTIDE SEQUENCE</scope>
    <source>
        <strain evidence="8">61-244</strain>
    </source>
</reference>
<feature type="binding site" evidence="6">
    <location>
        <position position="200"/>
    </location>
    <ligand>
        <name>substrate</name>
    </ligand>
</feature>
<gene>
    <name evidence="8" type="ORF">KL928_003849</name>
</gene>
<dbReference type="EMBL" id="JAHLUX010000008">
    <property type="protein sequence ID" value="KAG7817114.1"/>
    <property type="molecule type" value="Genomic_DNA"/>
</dbReference>
<dbReference type="PANTHER" id="PTHR46072">
    <property type="entry name" value="AMIDASE-RELATED-RELATED"/>
    <property type="match status" value="1"/>
</dbReference>
<accession>A0AAN6DCI3</accession>
<proteinExistence type="inferred from homology"/>
<comment type="catalytic activity">
    <reaction evidence="1">
        <text>a monocarboxylic acid amide + H2O = a monocarboxylate + NH4(+)</text>
        <dbReference type="Rhea" id="RHEA:12020"/>
        <dbReference type="ChEBI" id="CHEBI:15377"/>
        <dbReference type="ChEBI" id="CHEBI:28938"/>
        <dbReference type="ChEBI" id="CHEBI:35757"/>
        <dbReference type="ChEBI" id="CHEBI:83628"/>
        <dbReference type="EC" id="3.5.1.4"/>
    </reaction>
</comment>
<dbReference type="AlphaFoldDB" id="A0AAN6DCI3"/>
<evidence type="ECO:0000256" key="1">
    <source>
        <dbReference type="ARBA" id="ARBA00001311"/>
    </source>
</evidence>
<name>A0AAN6DCI3_PICAN</name>
<dbReference type="Pfam" id="PF01425">
    <property type="entry name" value="Amidase"/>
    <property type="match status" value="1"/>
</dbReference>
<comment type="caution">
    <text evidence="8">The sequence shown here is derived from an EMBL/GenBank/DDBJ whole genome shotgun (WGS) entry which is preliminary data.</text>
</comment>
<dbReference type="Proteomes" id="UP001196530">
    <property type="component" value="Unassembled WGS sequence"/>
</dbReference>
<dbReference type="RefSeq" id="XP_043058543.1">
    <property type="nucleotide sequence ID" value="XM_043204481.1"/>
</dbReference>
<dbReference type="Gene3D" id="3.90.1300.10">
    <property type="entry name" value="Amidase signature (AS) domain"/>
    <property type="match status" value="1"/>
</dbReference>
<protein>
    <recommendedName>
        <fullName evidence="3">amidase</fullName>
        <ecNumber evidence="3">3.5.1.4</ecNumber>
    </recommendedName>
</protein>
<evidence type="ECO:0000256" key="2">
    <source>
        <dbReference type="ARBA" id="ARBA00009199"/>
    </source>
</evidence>
<dbReference type="EC" id="3.5.1.4" evidence="3"/>
<dbReference type="PIRSF" id="PIRSF001221">
    <property type="entry name" value="Amidase_fungi"/>
    <property type="match status" value="1"/>
</dbReference>
<dbReference type="GO" id="GO:0004040">
    <property type="term" value="F:amidase activity"/>
    <property type="evidence" value="ECO:0007669"/>
    <property type="project" value="UniProtKB-EC"/>
</dbReference>
<keyword evidence="4" id="KW-0378">Hydrolase</keyword>
<dbReference type="PROSITE" id="PS00571">
    <property type="entry name" value="AMIDASES"/>
    <property type="match status" value="1"/>
</dbReference>
<dbReference type="GeneID" id="66127900"/>
<organism evidence="8 9">
    <name type="scientific">Pichia angusta</name>
    <name type="common">Yeast</name>
    <name type="synonym">Hansenula polymorpha</name>
    <dbReference type="NCBI Taxonomy" id="870730"/>
    <lineage>
        <taxon>Eukaryota</taxon>
        <taxon>Fungi</taxon>
        <taxon>Dikarya</taxon>
        <taxon>Ascomycota</taxon>
        <taxon>Saccharomycotina</taxon>
        <taxon>Pichiomycetes</taxon>
        <taxon>Pichiales</taxon>
        <taxon>Pichiaceae</taxon>
        <taxon>Ogataea</taxon>
    </lineage>
</organism>
<dbReference type="InterPro" id="IPR036928">
    <property type="entry name" value="AS_sf"/>
</dbReference>
<dbReference type="PANTHER" id="PTHR46072:SF4">
    <property type="entry name" value="AMIDASE C550.07-RELATED"/>
    <property type="match status" value="1"/>
</dbReference>
<evidence type="ECO:0000313" key="8">
    <source>
        <dbReference type="EMBL" id="KAG7817114.1"/>
    </source>
</evidence>